<evidence type="ECO:0000313" key="3">
    <source>
        <dbReference type="Proteomes" id="UP000618240"/>
    </source>
</evidence>
<feature type="chain" id="PRO_5046230057" evidence="1">
    <location>
        <begin position="19"/>
        <end position="276"/>
    </location>
</feature>
<dbReference type="InterPro" id="IPR005901">
    <property type="entry name" value="GLPGLI"/>
</dbReference>
<reference evidence="2 3" key="1">
    <citation type="submission" date="2021-09" db="EMBL/GenBank/DDBJ databases">
        <title>Genome sequencing and assembly of Chryseobacterium sp. RG1.</title>
        <authorList>
            <person name="Chhetri G."/>
        </authorList>
    </citation>
    <scope>NUCLEOTIDE SEQUENCE [LARGE SCALE GENOMIC DNA]</scope>
    <source>
        <strain evidence="2 3">RG1</strain>
    </source>
</reference>
<feature type="signal peptide" evidence="1">
    <location>
        <begin position="1"/>
        <end position="18"/>
    </location>
</feature>
<dbReference type="Pfam" id="PF22252">
    <property type="entry name" value="PNGase_F-II_N"/>
    <property type="match status" value="1"/>
</dbReference>
<proteinExistence type="predicted"/>
<sequence>MKYLTAILLYISLFSVKAQSISGNFSLPAENYSAENYDTSVQNVYYKLEFISDPKSSNKKEVNCILEIGNKFSRFSELNGIKLDSLIEKFSHQETVGAKEVNQMMQVNTRWKTVIVRNIDQSSLIIQDKVKDNYQYTEKQPSFNWKLENETKVILGYNCKKATTDFRGRKYTAWYTSDIPINNGPFIFDGLPGLIMEIEDKKGHYHFTAIALDKKTYPIYLRNENKIFQISREKFMEIQKTYADNPAVFLPPSYDSNGNEIKDKVKSKPYNPIELE</sequence>
<gene>
    <name evidence="2" type="ORF">JI747_013690</name>
</gene>
<evidence type="ECO:0000256" key="1">
    <source>
        <dbReference type="SAM" id="SignalP"/>
    </source>
</evidence>
<dbReference type="Proteomes" id="UP000618240">
    <property type="component" value="Unassembled WGS sequence"/>
</dbReference>
<comment type="caution">
    <text evidence="2">The sequence shown here is derived from an EMBL/GenBank/DDBJ whole genome shotgun (WGS) entry which is preliminary data.</text>
</comment>
<dbReference type="RefSeq" id="WP_225689457.1">
    <property type="nucleotide sequence ID" value="NZ_JAERSE020000003.1"/>
</dbReference>
<organism evidence="2 3">
    <name type="scientific">Chryseobacterium tagetis</name>
    <dbReference type="NCBI Taxonomy" id="2801334"/>
    <lineage>
        <taxon>Bacteria</taxon>
        <taxon>Pseudomonadati</taxon>
        <taxon>Bacteroidota</taxon>
        <taxon>Flavobacteriia</taxon>
        <taxon>Flavobacteriales</taxon>
        <taxon>Weeksellaceae</taxon>
        <taxon>Chryseobacterium group</taxon>
        <taxon>Chryseobacterium</taxon>
    </lineage>
</organism>
<accession>A0ABS8A2N7</accession>
<keyword evidence="3" id="KW-1185">Reference proteome</keyword>
<dbReference type="NCBIfam" id="TIGR01200">
    <property type="entry name" value="GLPGLI"/>
    <property type="match status" value="1"/>
</dbReference>
<evidence type="ECO:0000313" key="2">
    <source>
        <dbReference type="EMBL" id="MCA6068242.1"/>
    </source>
</evidence>
<protein>
    <submittedName>
        <fullName evidence="2">GLPGLI family protein</fullName>
    </submittedName>
</protein>
<dbReference type="EMBL" id="JAERSE020000003">
    <property type="protein sequence ID" value="MCA6068242.1"/>
    <property type="molecule type" value="Genomic_DNA"/>
</dbReference>
<name>A0ABS8A2N7_9FLAO</name>
<keyword evidence="1" id="KW-0732">Signal</keyword>